<dbReference type="PANTHER" id="PTHR43489">
    <property type="entry name" value="ISOMERASE"/>
    <property type="match status" value="1"/>
</dbReference>
<dbReference type="InterPro" id="IPR019546">
    <property type="entry name" value="TAT_signal_bac_arc"/>
</dbReference>
<dbReference type="InterPro" id="IPR013022">
    <property type="entry name" value="Xyl_isomerase-like_TIM-brl"/>
</dbReference>
<reference evidence="3 4" key="1">
    <citation type="submission" date="2019-02" db="EMBL/GenBank/DDBJ databases">
        <title>Deep-cultivation of Planctomycetes and their phenomic and genomic characterization uncovers novel biology.</title>
        <authorList>
            <person name="Wiegand S."/>
            <person name="Jogler M."/>
            <person name="Boedeker C."/>
            <person name="Pinto D."/>
            <person name="Vollmers J."/>
            <person name="Rivas-Marin E."/>
            <person name="Kohn T."/>
            <person name="Peeters S.H."/>
            <person name="Heuer A."/>
            <person name="Rast P."/>
            <person name="Oberbeckmann S."/>
            <person name="Bunk B."/>
            <person name="Jeske O."/>
            <person name="Meyerdierks A."/>
            <person name="Storesund J.E."/>
            <person name="Kallscheuer N."/>
            <person name="Luecker S."/>
            <person name="Lage O.M."/>
            <person name="Pohl T."/>
            <person name="Merkel B.J."/>
            <person name="Hornburger P."/>
            <person name="Mueller R.-W."/>
            <person name="Bruemmer F."/>
            <person name="Labrenz M."/>
            <person name="Spormann A.M."/>
            <person name="Op den Camp H."/>
            <person name="Overmann J."/>
            <person name="Amann R."/>
            <person name="Jetten M.S.M."/>
            <person name="Mascher T."/>
            <person name="Medema M.H."/>
            <person name="Devos D.P."/>
            <person name="Kaster A.-K."/>
            <person name="Ovreas L."/>
            <person name="Rohde M."/>
            <person name="Galperin M.Y."/>
            <person name="Jogler C."/>
        </authorList>
    </citation>
    <scope>NUCLEOTIDE SEQUENCE [LARGE SCALE GENOMIC DNA]</scope>
    <source>
        <strain evidence="3 4">K22_7</strain>
    </source>
</reference>
<dbReference type="InterPro" id="IPR050417">
    <property type="entry name" value="Sugar_Epim/Isomerase"/>
</dbReference>
<dbReference type="RefSeq" id="WP_145172591.1">
    <property type="nucleotide sequence ID" value="NZ_CP036525.1"/>
</dbReference>
<sequence length="328" mass="35521">MLKSTPESTVASQQPADRHQVLPHTVNRRSFVQTLACGTCAVALGRSIVMADQPGTPWLRKTLKVGMIKGNMPLAEKFAIAKQAGFEGVELSVPGIDVDEAKAAAKSSGLIIDGTVGSYHWNIRHSDPDPDVRASALEKLKQGIQETAAVGADTMLLVPAHGRDGSDAEVYERAFASIQEALPVAEKHGVSILIENVWNDFLYEHDGPDNQTADALAKFIDAFESPWMGVQFDIGNHWKYGDPAAWIRTLGPRIKKLDIKGFSRETGGFTKITEGDIDWASVETALQDIGFTGWLAAEVAGGDLERLREVSDHMEESLHCSKSLSSAS</sequence>
<dbReference type="Pfam" id="PF01261">
    <property type="entry name" value="AP_endonuc_2"/>
    <property type="match status" value="1"/>
</dbReference>
<dbReference type="InterPro" id="IPR036237">
    <property type="entry name" value="Xyl_isomerase-like_sf"/>
</dbReference>
<proteinExistence type="predicted"/>
<dbReference type="Proteomes" id="UP000318538">
    <property type="component" value="Chromosome"/>
</dbReference>
<dbReference type="EMBL" id="CP036525">
    <property type="protein sequence ID" value="QDT06131.1"/>
    <property type="molecule type" value="Genomic_DNA"/>
</dbReference>
<dbReference type="Gene3D" id="3.20.20.150">
    <property type="entry name" value="Divalent-metal-dependent TIM barrel enzymes"/>
    <property type="match status" value="1"/>
</dbReference>
<dbReference type="KEGG" id="rlc:K227x_45390"/>
<protein>
    <submittedName>
        <fullName evidence="3">Xylose isomerase-like TIM barrel</fullName>
    </submittedName>
</protein>
<dbReference type="SUPFAM" id="SSF51658">
    <property type="entry name" value="Xylose isomerase-like"/>
    <property type="match status" value="1"/>
</dbReference>
<evidence type="ECO:0000256" key="1">
    <source>
        <dbReference type="ARBA" id="ARBA00023235"/>
    </source>
</evidence>
<keyword evidence="4" id="KW-1185">Reference proteome</keyword>
<dbReference type="NCBIfam" id="TIGR01409">
    <property type="entry name" value="TAT_signal_seq"/>
    <property type="match status" value="1"/>
</dbReference>
<keyword evidence="1 3" id="KW-0413">Isomerase</keyword>
<dbReference type="OrthoDB" id="9782669at2"/>
<gene>
    <name evidence="3" type="ORF">K227x_45390</name>
</gene>
<organism evidence="3 4">
    <name type="scientific">Rubripirellula lacrimiformis</name>
    <dbReference type="NCBI Taxonomy" id="1930273"/>
    <lineage>
        <taxon>Bacteria</taxon>
        <taxon>Pseudomonadati</taxon>
        <taxon>Planctomycetota</taxon>
        <taxon>Planctomycetia</taxon>
        <taxon>Pirellulales</taxon>
        <taxon>Pirellulaceae</taxon>
        <taxon>Rubripirellula</taxon>
    </lineage>
</organism>
<accession>A0A517NG81</accession>
<dbReference type="PANTHER" id="PTHR43489:SF7">
    <property type="entry name" value="3-DEHYDRO-D-GULOSIDE 4-EPIMERASE-RELATED"/>
    <property type="match status" value="1"/>
</dbReference>
<evidence type="ECO:0000313" key="4">
    <source>
        <dbReference type="Proteomes" id="UP000318538"/>
    </source>
</evidence>
<feature type="domain" description="Xylose isomerase-like TIM barrel" evidence="2">
    <location>
        <begin position="78"/>
        <end position="309"/>
    </location>
</feature>
<dbReference type="AlphaFoldDB" id="A0A517NG81"/>
<dbReference type="GO" id="GO:0016853">
    <property type="term" value="F:isomerase activity"/>
    <property type="evidence" value="ECO:0007669"/>
    <property type="project" value="UniProtKB-KW"/>
</dbReference>
<evidence type="ECO:0000259" key="2">
    <source>
        <dbReference type="Pfam" id="PF01261"/>
    </source>
</evidence>
<evidence type="ECO:0000313" key="3">
    <source>
        <dbReference type="EMBL" id="QDT06131.1"/>
    </source>
</evidence>
<name>A0A517NG81_9BACT</name>